<organism evidence="2 3">
    <name type="scientific">Arctia plantaginis</name>
    <name type="common">Wood tiger moth</name>
    <name type="synonym">Phalaena plantaginis</name>
    <dbReference type="NCBI Taxonomy" id="874455"/>
    <lineage>
        <taxon>Eukaryota</taxon>
        <taxon>Metazoa</taxon>
        <taxon>Ecdysozoa</taxon>
        <taxon>Arthropoda</taxon>
        <taxon>Hexapoda</taxon>
        <taxon>Insecta</taxon>
        <taxon>Pterygota</taxon>
        <taxon>Neoptera</taxon>
        <taxon>Endopterygota</taxon>
        <taxon>Lepidoptera</taxon>
        <taxon>Glossata</taxon>
        <taxon>Ditrysia</taxon>
        <taxon>Noctuoidea</taxon>
        <taxon>Erebidae</taxon>
        <taxon>Arctiinae</taxon>
        <taxon>Arctia</taxon>
    </lineage>
</organism>
<evidence type="ECO:0000313" key="2">
    <source>
        <dbReference type="EMBL" id="CAB3255489.1"/>
    </source>
</evidence>
<sequence length="89" mass="10112">MFRCAAGATHVARDELSGATGAERAVGRRRRRPIAVRADARRPANERRAVRGVPRPCCRRDALMLFLPTRRREKAPRGFKLLYVDKTLL</sequence>
<evidence type="ECO:0000313" key="1">
    <source>
        <dbReference type="EMBL" id="CAB3236926.1"/>
    </source>
</evidence>
<proteinExistence type="predicted"/>
<dbReference type="EMBL" id="CADEBC010000575">
    <property type="protein sequence ID" value="CAB3255489.1"/>
    <property type="molecule type" value="Genomic_DNA"/>
</dbReference>
<dbReference type="Proteomes" id="UP000494106">
    <property type="component" value="Unassembled WGS sequence"/>
</dbReference>
<accession>A0A8S1BCE3</accession>
<evidence type="ECO:0000313" key="4">
    <source>
        <dbReference type="Proteomes" id="UP000494256"/>
    </source>
</evidence>
<name>A0A8S1BCE3_ARCPL</name>
<reference evidence="3 4" key="1">
    <citation type="submission" date="2020-04" db="EMBL/GenBank/DDBJ databases">
        <authorList>
            <person name="Wallbank WR R."/>
            <person name="Pardo Diaz C."/>
            <person name="Kozak K."/>
            <person name="Martin S."/>
            <person name="Jiggins C."/>
            <person name="Moest M."/>
            <person name="Warren A I."/>
            <person name="Byers J.R.P. K."/>
            <person name="Montejo-Kovacevich G."/>
            <person name="Yen C E."/>
        </authorList>
    </citation>
    <scope>NUCLEOTIDE SEQUENCE [LARGE SCALE GENOMIC DNA]</scope>
</reference>
<evidence type="ECO:0000313" key="3">
    <source>
        <dbReference type="Proteomes" id="UP000494106"/>
    </source>
</evidence>
<comment type="caution">
    <text evidence="2">The sequence shown here is derived from an EMBL/GenBank/DDBJ whole genome shotgun (WGS) entry which is preliminary data.</text>
</comment>
<keyword evidence="3" id="KW-1185">Reference proteome</keyword>
<protein>
    <submittedName>
        <fullName evidence="2">Uncharacterized protein</fullName>
    </submittedName>
</protein>
<gene>
    <name evidence="2" type="ORF">APLA_LOCUS14965</name>
    <name evidence="1" type="ORF">APLA_LOCUS7578</name>
</gene>
<dbReference type="AlphaFoldDB" id="A0A8S1BCE3"/>
<dbReference type="OrthoDB" id="7486615at2759"/>
<dbReference type="EMBL" id="CADEBD010000303">
    <property type="protein sequence ID" value="CAB3236926.1"/>
    <property type="molecule type" value="Genomic_DNA"/>
</dbReference>
<dbReference type="Proteomes" id="UP000494256">
    <property type="component" value="Unassembled WGS sequence"/>
</dbReference>